<proteinExistence type="predicted"/>
<gene>
    <name evidence="1" type="ORF">AFUS01_LOCUS8372</name>
</gene>
<dbReference type="OrthoDB" id="10253113at2759"/>
<evidence type="ECO:0000313" key="1">
    <source>
        <dbReference type="EMBL" id="CAG7719025.1"/>
    </source>
</evidence>
<comment type="caution">
    <text evidence="1">The sequence shown here is derived from an EMBL/GenBank/DDBJ whole genome shotgun (WGS) entry which is preliminary data.</text>
</comment>
<name>A0A8J2NYA6_9HEXA</name>
<dbReference type="EMBL" id="CAJVCH010058099">
    <property type="protein sequence ID" value="CAG7719025.1"/>
    <property type="molecule type" value="Genomic_DNA"/>
</dbReference>
<dbReference type="AlphaFoldDB" id="A0A8J2NYA6"/>
<protein>
    <submittedName>
        <fullName evidence="1">Uncharacterized protein</fullName>
    </submittedName>
</protein>
<keyword evidence="2" id="KW-1185">Reference proteome</keyword>
<accession>A0A8J2NYA6</accession>
<feature type="non-terminal residue" evidence="1">
    <location>
        <position position="1"/>
    </location>
</feature>
<dbReference type="Proteomes" id="UP000708208">
    <property type="component" value="Unassembled WGS sequence"/>
</dbReference>
<organism evidence="1 2">
    <name type="scientific">Allacma fusca</name>
    <dbReference type="NCBI Taxonomy" id="39272"/>
    <lineage>
        <taxon>Eukaryota</taxon>
        <taxon>Metazoa</taxon>
        <taxon>Ecdysozoa</taxon>
        <taxon>Arthropoda</taxon>
        <taxon>Hexapoda</taxon>
        <taxon>Collembola</taxon>
        <taxon>Symphypleona</taxon>
        <taxon>Sminthuridae</taxon>
        <taxon>Allacma</taxon>
    </lineage>
</organism>
<evidence type="ECO:0000313" key="2">
    <source>
        <dbReference type="Proteomes" id="UP000708208"/>
    </source>
</evidence>
<sequence length="28" mass="3055">MAERLAGFFKDLGADKVITITLAEDLCL</sequence>
<reference evidence="1" key="1">
    <citation type="submission" date="2021-06" db="EMBL/GenBank/DDBJ databases">
        <authorList>
            <person name="Hodson N. C."/>
            <person name="Mongue J. A."/>
            <person name="Jaron S. K."/>
        </authorList>
    </citation>
    <scope>NUCLEOTIDE SEQUENCE</scope>
</reference>